<dbReference type="SUPFAM" id="SSF50331">
    <property type="entry name" value="MOP-like"/>
    <property type="match status" value="2"/>
</dbReference>
<dbReference type="SUPFAM" id="SSF46785">
    <property type="entry name" value="Winged helix' DNA-binding domain"/>
    <property type="match status" value="1"/>
</dbReference>
<dbReference type="InterPro" id="IPR016462">
    <property type="entry name" value="ModE"/>
</dbReference>
<dbReference type="PROSITE" id="PS51866">
    <property type="entry name" value="MOP"/>
    <property type="match status" value="2"/>
</dbReference>
<proteinExistence type="inferred from homology"/>
<dbReference type="GO" id="GO:0003700">
    <property type="term" value="F:DNA-binding transcription factor activity"/>
    <property type="evidence" value="ECO:0007669"/>
    <property type="project" value="InterPro"/>
</dbReference>
<dbReference type="GO" id="GO:0015689">
    <property type="term" value="P:molybdate ion transport"/>
    <property type="evidence" value="ECO:0007669"/>
    <property type="project" value="UniProtKB-UniRule"/>
</dbReference>
<keyword evidence="3 5" id="KW-0500">Molybdenum</keyword>
<dbReference type="Proteomes" id="UP000034410">
    <property type="component" value="Chromosome"/>
</dbReference>
<dbReference type="KEGG" id="seds:AAY24_01430"/>
<keyword evidence="2 5" id="KW-0813">Transport</keyword>
<dbReference type="GO" id="GO:0030151">
    <property type="term" value="F:molybdenum ion binding"/>
    <property type="evidence" value="ECO:0007669"/>
    <property type="project" value="UniProtKB-UniRule"/>
</dbReference>
<dbReference type="InterPro" id="IPR036390">
    <property type="entry name" value="WH_DNA-bd_sf"/>
</dbReference>
<dbReference type="NCBIfam" id="TIGR00638">
    <property type="entry name" value="Mop"/>
    <property type="match status" value="2"/>
</dbReference>
<gene>
    <name evidence="8" type="ORF">AAY24_01430</name>
</gene>
<evidence type="ECO:0000256" key="5">
    <source>
        <dbReference type="PIRNR" id="PIRNR005763"/>
    </source>
</evidence>
<dbReference type="PANTHER" id="PTHR30432:SF1">
    <property type="entry name" value="DNA-BINDING TRANSCRIPTIONAL DUAL REGULATOR MODE"/>
    <property type="match status" value="1"/>
</dbReference>
<keyword evidence="4" id="KW-0677">Repeat</keyword>
<dbReference type="AlphaFoldDB" id="A0A0F7K281"/>
<evidence type="ECO:0000256" key="6">
    <source>
        <dbReference type="PIRSR" id="PIRSR005763-1"/>
    </source>
</evidence>
<dbReference type="PIRSF" id="PIRSF005763">
    <property type="entry name" value="Txn_reg_ModE"/>
    <property type="match status" value="1"/>
</dbReference>
<dbReference type="InterPro" id="IPR051815">
    <property type="entry name" value="Molybdate_resp_trans_reg"/>
</dbReference>
<sequence length="254" mass="27597">MSGNNGVDLTAERVELLEAIDERGSISAAAKALGISYRSAWDAVNRINNLVDPPLLIRRPGGSQGGETLLTEQGKNMIEAFRRMEAEYRRVLAGMSREMADLDQLQQLMRRLAMRTSARNQLRGTVIETRTGPVNAEVTLAINRDARLTATITRESLVEMGLTEGRDAYALFKASSVIVAPANECLRSSARNRLCGLVSRVHTGQIGSEVVIEMEGDKHIAAIVTKESEQALGLRKGMALCALIKASHVILGVD</sequence>
<reference evidence="8 9" key="1">
    <citation type="journal article" date="2015" name="Genome Announc.">
        <title>Complete Genome Sequence of Sedimenticola thiotaurini Strain SIP-G1, a Polyphosphate- and Polyhydroxyalkanoate-Accumulating Sulfur-Oxidizing Gammaproteobacterium Isolated from Salt Marsh Sediments.</title>
        <authorList>
            <person name="Flood B.E."/>
            <person name="Jones D.S."/>
            <person name="Bailey J.V."/>
        </authorList>
    </citation>
    <scope>NUCLEOTIDE SEQUENCE [LARGE SCALE GENOMIC DNA]</scope>
    <source>
        <strain evidence="8 9">SIP-G1</strain>
    </source>
</reference>
<evidence type="ECO:0000256" key="4">
    <source>
        <dbReference type="ARBA" id="ARBA00022737"/>
    </source>
</evidence>
<dbReference type="InterPro" id="IPR000847">
    <property type="entry name" value="LysR_HTH_N"/>
</dbReference>
<keyword evidence="9" id="KW-1185">Reference proteome</keyword>
<feature type="domain" description="Mop" evidence="7">
    <location>
        <begin position="115"/>
        <end position="181"/>
    </location>
</feature>
<organism evidence="8 9">
    <name type="scientific">Sedimenticola thiotaurini</name>
    <dbReference type="NCBI Taxonomy" id="1543721"/>
    <lineage>
        <taxon>Bacteria</taxon>
        <taxon>Pseudomonadati</taxon>
        <taxon>Pseudomonadota</taxon>
        <taxon>Gammaproteobacteria</taxon>
        <taxon>Chromatiales</taxon>
        <taxon>Sedimenticolaceae</taxon>
        <taxon>Sedimenticola</taxon>
    </lineage>
</organism>
<dbReference type="PANTHER" id="PTHR30432">
    <property type="entry name" value="TRANSCRIPTIONAL REGULATOR MODE"/>
    <property type="match status" value="1"/>
</dbReference>
<dbReference type="EMBL" id="CP011412">
    <property type="protein sequence ID" value="AKH21982.1"/>
    <property type="molecule type" value="Genomic_DNA"/>
</dbReference>
<dbReference type="InterPro" id="IPR008995">
    <property type="entry name" value="Mo/tungstate-bd_C_term_dom"/>
</dbReference>
<evidence type="ECO:0000313" key="8">
    <source>
        <dbReference type="EMBL" id="AKH21982.1"/>
    </source>
</evidence>
<dbReference type="Gene3D" id="2.40.50.100">
    <property type="match status" value="2"/>
</dbReference>
<dbReference type="PATRIC" id="fig|1543721.4.peg.303"/>
<name>A0A0F7K281_9GAMM</name>
<comment type="similarity">
    <text evidence="1 5">Belongs to the ModE family.</text>
</comment>
<protein>
    <recommendedName>
        <fullName evidence="7">Mop domain-containing protein</fullName>
    </recommendedName>
</protein>
<dbReference type="InterPro" id="IPR004606">
    <property type="entry name" value="Mop_domain"/>
</dbReference>
<evidence type="ECO:0000313" key="9">
    <source>
        <dbReference type="Proteomes" id="UP000034410"/>
    </source>
</evidence>
<dbReference type="Gene3D" id="1.10.10.10">
    <property type="entry name" value="Winged helix-like DNA-binding domain superfamily/Winged helix DNA-binding domain"/>
    <property type="match status" value="1"/>
</dbReference>
<dbReference type="Pfam" id="PF03459">
    <property type="entry name" value="TOBE"/>
    <property type="match status" value="2"/>
</dbReference>
<feature type="region of interest" description="Required for dimer formation and molybdate binding" evidence="6">
    <location>
        <begin position="116"/>
        <end position="124"/>
    </location>
</feature>
<evidence type="ECO:0000256" key="3">
    <source>
        <dbReference type="ARBA" id="ARBA00022505"/>
    </source>
</evidence>
<accession>A0A0F7K281</accession>
<feature type="domain" description="Mop" evidence="7">
    <location>
        <begin position="187"/>
        <end position="253"/>
    </location>
</feature>
<evidence type="ECO:0000259" key="7">
    <source>
        <dbReference type="PROSITE" id="PS51866"/>
    </source>
</evidence>
<dbReference type="Pfam" id="PF00126">
    <property type="entry name" value="HTH_1"/>
    <property type="match status" value="1"/>
</dbReference>
<dbReference type="InterPro" id="IPR005116">
    <property type="entry name" value="Transp-assoc_OB_typ1"/>
</dbReference>
<evidence type="ECO:0000256" key="2">
    <source>
        <dbReference type="ARBA" id="ARBA00022448"/>
    </source>
</evidence>
<dbReference type="InterPro" id="IPR036388">
    <property type="entry name" value="WH-like_DNA-bd_sf"/>
</dbReference>
<evidence type="ECO:0000256" key="1">
    <source>
        <dbReference type="ARBA" id="ARBA00008110"/>
    </source>
</evidence>